<feature type="domain" description="Reverse transcriptase" evidence="1">
    <location>
        <begin position="168"/>
        <end position="306"/>
    </location>
</feature>
<accession>A0A7M4G3I8</accession>
<protein>
    <recommendedName>
        <fullName evidence="1">Reverse transcriptase domain-containing protein</fullName>
    </recommendedName>
</protein>
<evidence type="ECO:0000313" key="3">
    <source>
        <dbReference type="Proteomes" id="UP000594220"/>
    </source>
</evidence>
<reference evidence="2" key="1">
    <citation type="submission" date="2025-08" db="UniProtKB">
        <authorList>
            <consortium name="Ensembl"/>
        </authorList>
    </citation>
    <scope>IDENTIFICATION</scope>
</reference>
<dbReference type="Pfam" id="PF00078">
    <property type="entry name" value="RVT_1"/>
    <property type="match status" value="1"/>
</dbReference>
<sequence length="361" mass="39853">QQQAASKVLDHLKTSESQVITDPGEVCKHAVAFYHDLFATEPSCPEATRELHAGLLRLGALESGELEKELSLEKLAAAADGLTSGKTPGLDGLPAEKETLAALRTGGWSPCCVQIIRFWPKRWPPASALSWSPSLGLSRATACQTEPSKTTCFCCVTYLQPVNSGLDVGLISLDQEKAFDRVDRTYLFQTLEAFGFGPFFIGALRVLYQDTSSLLKVNGVLCAPFPIHRGIHQGCPLSGMLYALAIEPLQHALRDEGDIKGIRVGDSEHKFLLYADDALIFLSQPERSVPAHLSLINNISNQSSYKNQTKSDSVQLYTKNTNTHICLVSHFPFEELLQGKVKNMWVHYVTFTHSQMLWIHL</sequence>
<evidence type="ECO:0000313" key="2">
    <source>
        <dbReference type="Ensembl" id="ENSCPRP00005027148.1"/>
    </source>
</evidence>
<dbReference type="Ensembl" id="ENSCPRT00005031718.1">
    <property type="protein sequence ID" value="ENSCPRP00005027148.1"/>
    <property type="gene ID" value="ENSCPRG00005018803.1"/>
</dbReference>
<dbReference type="SUPFAM" id="SSF56672">
    <property type="entry name" value="DNA/RNA polymerases"/>
    <property type="match status" value="1"/>
</dbReference>
<dbReference type="Proteomes" id="UP000594220">
    <property type="component" value="Unplaced"/>
</dbReference>
<dbReference type="InterPro" id="IPR043502">
    <property type="entry name" value="DNA/RNA_pol_sf"/>
</dbReference>
<dbReference type="PANTHER" id="PTHR31635">
    <property type="entry name" value="REVERSE TRANSCRIPTASE DOMAIN-CONTAINING PROTEIN-RELATED"/>
    <property type="match status" value="1"/>
</dbReference>
<name>A0A7M4G3I8_CROPO</name>
<dbReference type="InterPro" id="IPR000477">
    <property type="entry name" value="RT_dom"/>
</dbReference>
<proteinExistence type="predicted"/>
<dbReference type="GeneTree" id="ENSGT00940000163630"/>
<evidence type="ECO:0000259" key="1">
    <source>
        <dbReference type="Pfam" id="PF00078"/>
    </source>
</evidence>
<dbReference type="OMA" id="WDANIAV"/>
<organism evidence="2 3">
    <name type="scientific">Crocodylus porosus</name>
    <name type="common">Saltwater crocodile</name>
    <name type="synonym">Estuarine crocodile</name>
    <dbReference type="NCBI Taxonomy" id="8502"/>
    <lineage>
        <taxon>Eukaryota</taxon>
        <taxon>Metazoa</taxon>
        <taxon>Chordata</taxon>
        <taxon>Craniata</taxon>
        <taxon>Vertebrata</taxon>
        <taxon>Euteleostomi</taxon>
        <taxon>Archelosauria</taxon>
        <taxon>Archosauria</taxon>
        <taxon>Crocodylia</taxon>
        <taxon>Longirostres</taxon>
        <taxon>Crocodylidae</taxon>
        <taxon>Crocodylus</taxon>
    </lineage>
</organism>
<dbReference type="PANTHER" id="PTHR31635:SF196">
    <property type="entry name" value="REVERSE TRANSCRIPTASE DOMAIN-CONTAINING PROTEIN-RELATED"/>
    <property type="match status" value="1"/>
</dbReference>
<keyword evidence="3" id="KW-1185">Reference proteome</keyword>
<reference evidence="2" key="2">
    <citation type="submission" date="2025-09" db="UniProtKB">
        <authorList>
            <consortium name="Ensembl"/>
        </authorList>
    </citation>
    <scope>IDENTIFICATION</scope>
</reference>
<dbReference type="AlphaFoldDB" id="A0A7M4G3I8"/>